<evidence type="ECO:0000256" key="3">
    <source>
        <dbReference type="SAM" id="MobiDB-lite"/>
    </source>
</evidence>
<keyword evidence="4" id="KW-1133">Transmembrane helix</keyword>
<organism evidence="6 7">
    <name type="scientific">Cavenderia fasciculata</name>
    <name type="common">Slime mold</name>
    <name type="synonym">Dictyostelium fasciculatum</name>
    <dbReference type="NCBI Taxonomy" id="261658"/>
    <lineage>
        <taxon>Eukaryota</taxon>
        <taxon>Amoebozoa</taxon>
        <taxon>Evosea</taxon>
        <taxon>Eumycetozoa</taxon>
        <taxon>Dictyostelia</taxon>
        <taxon>Acytosteliales</taxon>
        <taxon>Cavenderiaceae</taxon>
        <taxon>Cavenderia</taxon>
    </lineage>
</organism>
<feature type="transmembrane region" description="Helical" evidence="4">
    <location>
        <begin position="302"/>
        <end position="320"/>
    </location>
</feature>
<dbReference type="InterPro" id="IPR002123">
    <property type="entry name" value="Plipid/glycerol_acylTrfase"/>
</dbReference>
<evidence type="ECO:0000313" key="6">
    <source>
        <dbReference type="EMBL" id="EGG20588.1"/>
    </source>
</evidence>
<feature type="transmembrane region" description="Helical" evidence="4">
    <location>
        <begin position="154"/>
        <end position="173"/>
    </location>
</feature>
<keyword evidence="2" id="KW-0012">Acyltransferase</keyword>
<keyword evidence="7" id="KW-1185">Reference proteome</keyword>
<dbReference type="PANTHER" id="PTHR10434">
    <property type="entry name" value="1-ACYL-SN-GLYCEROL-3-PHOSPHATE ACYLTRANSFERASE"/>
    <property type="match status" value="1"/>
</dbReference>
<feature type="transmembrane region" description="Helical" evidence="4">
    <location>
        <begin position="44"/>
        <end position="72"/>
    </location>
</feature>
<dbReference type="OMA" id="PAIECTE"/>
<evidence type="ECO:0000256" key="4">
    <source>
        <dbReference type="SAM" id="Phobius"/>
    </source>
</evidence>
<dbReference type="SUPFAM" id="SSF69593">
    <property type="entry name" value="Glycerol-3-phosphate (1)-acyltransferase"/>
    <property type="match status" value="1"/>
</dbReference>
<protein>
    <recommendedName>
        <fullName evidence="5">Phospholipid/glycerol acyltransferase domain-containing protein</fullName>
    </recommendedName>
</protein>
<name>F4PRZ0_CACFS</name>
<dbReference type="AlphaFoldDB" id="F4PRZ0"/>
<feature type="domain" description="Phospholipid/glycerol acyltransferase" evidence="5">
    <location>
        <begin position="123"/>
        <end position="239"/>
    </location>
</feature>
<reference evidence="7" key="1">
    <citation type="journal article" date="2011" name="Genome Res.">
        <title>Phylogeny-wide analysis of social amoeba genomes highlights ancient origins for complex intercellular communication.</title>
        <authorList>
            <person name="Heidel A.J."/>
            <person name="Lawal H.M."/>
            <person name="Felder M."/>
            <person name="Schilde C."/>
            <person name="Helps N.R."/>
            <person name="Tunggal B."/>
            <person name="Rivero F."/>
            <person name="John U."/>
            <person name="Schleicher M."/>
            <person name="Eichinger L."/>
            <person name="Platzer M."/>
            <person name="Noegel A.A."/>
            <person name="Schaap P."/>
            <person name="Gloeckner G."/>
        </authorList>
    </citation>
    <scope>NUCLEOTIDE SEQUENCE [LARGE SCALE GENOMIC DNA]</scope>
    <source>
        <strain evidence="7">SH3</strain>
    </source>
</reference>
<dbReference type="EMBL" id="GL883010">
    <property type="protein sequence ID" value="EGG20588.1"/>
    <property type="molecule type" value="Genomic_DNA"/>
</dbReference>
<dbReference type="PANTHER" id="PTHR10434:SF11">
    <property type="entry name" value="1-ACYL-SN-GLYCEROL-3-PHOSPHATE ACYLTRANSFERASE"/>
    <property type="match status" value="1"/>
</dbReference>
<keyword evidence="4" id="KW-0812">Transmembrane</keyword>
<feature type="region of interest" description="Disordered" evidence="3">
    <location>
        <begin position="1"/>
        <end position="27"/>
    </location>
</feature>
<dbReference type="GO" id="GO:0003841">
    <property type="term" value="F:1-acylglycerol-3-phosphate O-acyltransferase activity"/>
    <property type="evidence" value="ECO:0007669"/>
    <property type="project" value="TreeGrafter"/>
</dbReference>
<evidence type="ECO:0000256" key="1">
    <source>
        <dbReference type="ARBA" id="ARBA00022679"/>
    </source>
</evidence>
<evidence type="ECO:0000259" key="5">
    <source>
        <dbReference type="SMART" id="SM00563"/>
    </source>
</evidence>
<keyword evidence="1" id="KW-0808">Transferase</keyword>
<dbReference type="GO" id="GO:0006654">
    <property type="term" value="P:phosphatidic acid biosynthetic process"/>
    <property type="evidence" value="ECO:0007669"/>
    <property type="project" value="TreeGrafter"/>
</dbReference>
<feature type="compositionally biased region" description="Polar residues" evidence="3">
    <location>
        <begin position="16"/>
        <end position="27"/>
    </location>
</feature>
<evidence type="ECO:0000313" key="7">
    <source>
        <dbReference type="Proteomes" id="UP000007797"/>
    </source>
</evidence>
<dbReference type="SMART" id="SM00563">
    <property type="entry name" value="PlsC"/>
    <property type="match status" value="1"/>
</dbReference>
<sequence>MDTTVIKRKATDNKEQQPTALSSDTTARKQPSYTKRVDPILYKIIRTIAATIWVISITIMVWFIAPFSAIFVNPILKRMGVRQFYYPLELCSRFWARGLCWIWGIEVVVEGSDLLRKCDGTPTVIMYSHCSNIDPVIMMGYTSIPPRFIFKQELLYFVPLVFYLGYLVGHIPINRKQHHSAVEAINHSAEACRKSKGGVAISPEGTRSVDGQIQDFKKGGFHLAKRANAKIVPACYWGAYEMWPTNNLLPNSGVVHLRFLPAIETSNDDIDELIVKTRRIMKHTLVEEYPKKFNPFPRSPNILNPLIYLGLVAIIVYTVSQSTLYHQLIQTISHQIHRVI</sequence>
<dbReference type="RefSeq" id="XP_004358438.1">
    <property type="nucleotide sequence ID" value="XM_004358381.1"/>
</dbReference>
<evidence type="ECO:0000256" key="2">
    <source>
        <dbReference type="ARBA" id="ARBA00023315"/>
    </source>
</evidence>
<dbReference type="KEGG" id="dfa:DFA_00449"/>
<dbReference type="STRING" id="1054147.F4PRZ0"/>
<dbReference type="GeneID" id="14872833"/>
<keyword evidence="4" id="KW-0472">Membrane</keyword>
<dbReference type="OrthoDB" id="202234at2759"/>
<accession>F4PRZ0</accession>
<gene>
    <name evidence="6" type="ORF">DFA_00449</name>
</gene>
<dbReference type="Pfam" id="PF01553">
    <property type="entry name" value="Acyltransferase"/>
    <property type="match status" value="1"/>
</dbReference>
<dbReference type="CDD" id="cd07989">
    <property type="entry name" value="LPLAT_AGPAT-like"/>
    <property type="match status" value="1"/>
</dbReference>
<proteinExistence type="predicted"/>
<dbReference type="Proteomes" id="UP000007797">
    <property type="component" value="Unassembled WGS sequence"/>
</dbReference>
<dbReference type="GO" id="GO:0005783">
    <property type="term" value="C:endoplasmic reticulum"/>
    <property type="evidence" value="ECO:0007669"/>
    <property type="project" value="TreeGrafter"/>
</dbReference>